<reference evidence="5 6" key="2">
    <citation type="journal article" date="2011" name="J. Antibiot.">
        <title>Furaquinocins I and J: novel polyketide isoprenoid hybrid compounds from Streptomyces reveromyceticus SN-593.</title>
        <authorList>
            <person name="Panthee S."/>
            <person name="Takahashi S."/>
            <person name="Takagi H."/>
            <person name="Nogawa T."/>
            <person name="Oowada E."/>
            <person name="Uramoto M."/>
            <person name="Osada H."/>
        </authorList>
    </citation>
    <scope>NUCLEOTIDE SEQUENCE [LARGE SCALE GENOMIC DNA]</scope>
    <source>
        <strain evidence="5 6">SN-593</strain>
    </source>
</reference>
<feature type="domain" description="OmpR/PhoB-type" evidence="4">
    <location>
        <begin position="328"/>
        <end position="393"/>
    </location>
</feature>
<sequence>MSHLPTGAVRPAGTGERTPARVLAAVREAALAGLSPCAEPRAVISESWTRTLRLGVDPDAGTAHRILSADEIEQRRHSTPLAEVLPSLRDGLVSVADATWHIMVVTDAEGRVLWRDGSPAVRRSADRVGFSEGASWAEGTVGTNAIGTALVTRTPLQVHSAEHFVRTLHNWTCAAAPLHDPRDGRLLGVVDVSGPATSLHPATLALVSAVARVAEGELRTRHWEAVERLRSVGAPLLSRISGQALVVDRNGWTAAVTGMAGTDRVALPSRVRAGQVWLPALGLCELDPLPGGWLIRVGERERPAAANRVVLDLCGAQGGEVTVHGQAGHWSQRLSPRHAELLFVLALHPGGRTATQLAADLFGDPSRAVTVRAEMSRLRRTLGGVLAHRPYRFADGVGVEVLRPGRAADLLPHSLAPAVLAERG</sequence>
<evidence type="ECO:0000256" key="1">
    <source>
        <dbReference type="ARBA" id="ARBA00023015"/>
    </source>
</evidence>
<name>A0A7U3UXZ5_9ACTN</name>
<dbReference type="GO" id="GO:0006355">
    <property type="term" value="P:regulation of DNA-templated transcription"/>
    <property type="evidence" value="ECO:0007669"/>
    <property type="project" value="InterPro"/>
</dbReference>
<evidence type="ECO:0000256" key="2">
    <source>
        <dbReference type="ARBA" id="ARBA00023125"/>
    </source>
</evidence>
<keyword evidence="1" id="KW-0805">Transcription regulation</keyword>
<dbReference type="SMART" id="SM00862">
    <property type="entry name" value="Trans_reg_C"/>
    <property type="match status" value="1"/>
</dbReference>
<dbReference type="KEGG" id="arev:RVR_8010"/>
<dbReference type="EMBL" id="AP018365">
    <property type="protein sequence ID" value="BBB00841.1"/>
    <property type="molecule type" value="Genomic_DNA"/>
</dbReference>
<dbReference type="Gene3D" id="1.10.10.10">
    <property type="entry name" value="Winged helix-like DNA-binding domain superfamily/Winged helix DNA-binding domain"/>
    <property type="match status" value="1"/>
</dbReference>
<reference evidence="5 6" key="4">
    <citation type="journal article" date="2020" name="Sci. Rep.">
        <title>beta-carboline chemical signals induce reveromycin production through a LuxR family regulator in Streptomyces sp. SN-593.</title>
        <authorList>
            <person name="Panthee S."/>
            <person name="Kito N."/>
            <person name="Hayashi T."/>
            <person name="Shimizu T."/>
            <person name="Ishikawa J."/>
            <person name="Hamamoto H."/>
            <person name="Osada H."/>
            <person name="Takahashi S."/>
        </authorList>
    </citation>
    <scope>NUCLEOTIDE SEQUENCE [LARGE SCALE GENOMIC DNA]</scope>
    <source>
        <strain evidence="5 6">SN-593</strain>
    </source>
</reference>
<organism evidence="5 6">
    <name type="scientific">Actinacidiphila reveromycinica</name>
    <dbReference type="NCBI Taxonomy" id="659352"/>
    <lineage>
        <taxon>Bacteria</taxon>
        <taxon>Bacillati</taxon>
        <taxon>Actinomycetota</taxon>
        <taxon>Actinomycetes</taxon>
        <taxon>Kitasatosporales</taxon>
        <taxon>Streptomycetaceae</taxon>
        <taxon>Actinacidiphila</taxon>
    </lineage>
</organism>
<keyword evidence="3" id="KW-0804">Transcription</keyword>
<accession>A0A7U3UXZ5</accession>
<evidence type="ECO:0000313" key="5">
    <source>
        <dbReference type="EMBL" id="BBB00841.1"/>
    </source>
</evidence>
<gene>
    <name evidence="5" type="ORF">RVR_8010</name>
</gene>
<dbReference type="GO" id="GO:0003677">
    <property type="term" value="F:DNA binding"/>
    <property type="evidence" value="ECO:0007669"/>
    <property type="project" value="UniProtKB-KW"/>
</dbReference>
<dbReference type="GO" id="GO:0000160">
    <property type="term" value="P:phosphorelay signal transduction system"/>
    <property type="evidence" value="ECO:0007669"/>
    <property type="project" value="InterPro"/>
</dbReference>
<dbReference type="InterPro" id="IPR029016">
    <property type="entry name" value="GAF-like_dom_sf"/>
</dbReference>
<evidence type="ECO:0000259" key="4">
    <source>
        <dbReference type="SMART" id="SM00862"/>
    </source>
</evidence>
<reference evidence="5 6" key="1">
    <citation type="journal article" date="2010" name="J. Bacteriol.">
        <title>Biochemical characterization of a novel indole prenyltransferase from Streptomyces sp. SN-593.</title>
        <authorList>
            <person name="Takahashi S."/>
            <person name="Takagi H."/>
            <person name="Toyoda A."/>
            <person name="Uramoto M."/>
            <person name="Nogawa T."/>
            <person name="Ueki M."/>
            <person name="Sakaki Y."/>
            <person name="Osada H."/>
        </authorList>
    </citation>
    <scope>NUCLEOTIDE SEQUENCE [LARGE SCALE GENOMIC DNA]</scope>
    <source>
        <strain evidence="5 6">SN-593</strain>
    </source>
</reference>
<dbReference type="Gene3D" id="3.30.450.40">
    <property type="match status" value="1"/>
</dbReference>
<dbReference type="Pfam" id="PF01590">
    <property type="entry name" value="GAF"/>
    <property type="match status" value="1"/>
</dbReference>
<dbReference type="RefSeq" id="WP_202236813.1">
    <property type="nucleotide sequence ID" value="NZ_AP018365.1"/>
</dbReference>
<evidence type="ECO:0000256" key="3">
    <source>
        <dbReference type="ARBA" id="ARBA00023163"/>
    </source>
</evidence>
<dbReference type="Proteomes" id="UP000595703">
    <property type="component" value="Chromosome"/>
</dbReference>
<protein>
    <submittedName>
        <fullName evidence="5">Putative regulatory protein</fullName>
    </submittedName>
</protein>
<dbReference type="InterPro" id="IPR036388">
    <property type="entry name" value="WH-like_DNA-bd_sf"/>
</dbReference>
<dbReference type="InterPro" id="IPR001867">
    <property type="entry name" value="OmpR/PhoB-type_DNA-bd"/>
</dbReference>
<reference evidence="5 6" key="3">
    <citation type="journal article" date="2011" name="Nat. Chem. Biol.">
        <title>Reveromycin A biosynthesis uses RevG and RevJ for stereospecific spiroacetal formation.</title>
        <authorList>
            <person name="Takahashi S."/>
            <person name="Toyoda A."/>
            <person name="Sekiyama Y."/>
            <person name="Takagi H."/>
            <person name="Nogawa T."/>
            <person name="Uramoto M."/>
            <person name="Suzuki R."/>
            <person name="Koshino H."/>
            <person name="Kumano T."/>
            <person name="Panthee S."/>
            <person name="Dairi T."/>
            <person name="Ishikawa J."/>
            <person name="Ikeda H."/>
            <person name="Sakaki Y."/>
            <person name="Osada H."/>
        </authorList>
    </citation>
    <scope>NUCLEOTIDE SEQUENCE [LARGE SCALE GENOMIC DNA]</scope>
    <source>
        <strain evidence="5 6">SN-593</strain>
    </source>
</reference>
<proteinExistence type="predicted"/>
<evidence type="ECO:0000313" key="6">
    <source>
        <dbReference type="Proteomes" id="UP000595703"/>
    </source>
</evidence>
<keyword evidence="6" id="KW-1185">Reference proteome</keyword>
<dbReference type="InterPro" id="IPR003018">
    <property type="entry name" value="GAF"/>
</dbReference>
<keyword evidence="2" id="KW-0238">DNA-binding</keyword>
<dbReference type="AlphaFoldDB" id="A0A7U3UXZ5"/>